<evidence type="ECO:0000259" key="7">
    <source>
        <dbReference type="PROSITE" id="PS51362"/>
    </source>
</evidence>
<evidence type="ECO:0000313" key="9">
    <source>
        <dbReference type="Proteomes" id="UP000095300"/>
    </source>
</evidence>
<dbReference type="OrthoDB" id="5948587at2759"/>
<dbReference type="Pfam" id="PF00688">
    <property type="entry name" value="TGFb_propeptide"/>
    <property type="match status" value="1"/>
</dbReference>
<gene>
    <name evidence="8" type="primary">106092992</name>
</gene>
<evidence type="ECO:0000256" key="1">
    <source>
        <dbReference type="ARBA" id="ARBA00004613"/>
    </source>
</evidence>
<evidence type="ECO:0000256" key="6">
    <source>
        <dbReference type="RuleBase" id="RU000354"/>
    </source>
</evidence>
<dbReference type="Gene3D" id="2.60.120.970">
    <property type="match status" value="1"/>
</dbReference>
<feature type="domain" description="TGF-beta family profile" evidence="7">
    <location>
        <begin position="429"/>
        <end position="538"/>
    </location>
</feature>
<dbReference type="STRING" id="35570.A0A1I8NZ25"/>
<protein>
    <recommendedName>
        <fullName evidence="7">TGF-beta family profile domain-containing protein</fullName>
    </recommendedName>
</protein>
<comment type="similarity">
    <text evidence="2 6">Belongs to the TGF-beta family.</text>
</comment>
<dbReference type="PROSITE" id="PS00250">
    <property type="entry name" value="TGF_BETA_1"/>
    <property type="match status" value="1"/>
</dbReference>
<keyword evidence="4 6" id="KW-0339">Growth factor</keyword>
<dbReference type="Pfam" id="PF00019">
    <property type="entry name" value="TGF_beta"/>
    <property type="match status" value="1"/>
</dbReference>
<dbReference type="CDD" id="cd13751">
    <property type="entry name" value="TGF_beta_GDF8_like"/>
    <property type="match status" value="1"/>
</dbReference>
<reference evidence="9" key="1">
    <citation type="submission" date="2015-05" db="EMBL/GenBank/DDBJ databases">
        <authorList>
            <person name="Wilson R.K."/>
            <person name="Warren W.C."/>
            <person name="Olafson P."/>
        </authorList>
    </citation>
    <scope>NUCLEOTIDE SEQUENCE [LARGE SCALE GENOMIC DNA]</scope>
    <source>
        <strain evidence="9">USDA</strain>
    </source>
</reference>
<dbReference type="Proteomes" id="UP000095300">
    <property type="component" value="Unassembled WGS sequence"/>
</dbReference>
<name>A0A1I8NZ25_STOCA</name>
<dbReference type="InterPro" id="IPR029034">
    <property type="entry name" value="Cystine-knot_cytokine"/>
</dbReference>
<dbReference type="AlphaFoldDB" id="A0A1I8NZ25"/>
<accession>A0A1I8NZ25</accession>
<dbReference type="SMART" id="SM00204">
    <property type="entry name" value="TGFB"/>
    <property type="match status" value="1"/>
</dbReference>
<evidence type="ECO:0000256" key="3">
    <source>
        <dbReference type="ARBA" id="ARBA00022525"/>
    </source>
</evidence>
<dbReference type="EnsemblMetazoa" id="SCAU003360-RA">
    <property type="protein sequence ID" value="SCAU003360-PA"/>
    <property type="gene ID" value="SCAU003360"/>
</dbReference>
<organism evidence="8 9">
    <name type="scientific">Stomoxys calcitrans</name>
    <name type="common">Stable fly</name>
    <name type="synonym">Conops calcitrans</name>
    <dbReference type="NCBI Taxonomy" id="35570"/>
    <lineage>
        <taxon>Eukaryota</taxon>
        <taxon>Metazoa</taxon>
        <taxon>Ecdysozoa</taxon>
        <taxon>Arthropoda</taxon>
        <taxon>Hexapoda</taxon>
        <taxon>Insecta</taxon>
        <taxon>Pterygota</taxon>
        <taxon>Neoptera</taxon>
        <taxon>Endopterygota</taxon>
        <taxon>Diptera</taxon>
        <taxon>Brachycera</taxon>
        <taxon>Muscomorpha</taxon>
        <taxon>Muscoidea</taxon>
        <taxon>Muscidae</taxon>
        <taxon>Stomoxys</taxon>
    </lineage>
</organism>
<keyword evidence="5" id="KW-1015">Disulfide bond</keyword>
<comment type="subcellular location">
    <subcellularLocation>
        <location evidence="1">Secreted</location>
    </subcellularLocation>
</comment>
<keyword evidence="3" id="KW-0964">Secreted</keyword>
<sequence length="538" mass="62748">MYIQYLYHSLYTMVAKMNVNLRRLLICDTFSPGNSSPDHTLHSANSYKASCNTAFINSDYMKKKMYSRSIAKSMLYSLDRIEEIVREHRQKTNNLNLPQTNIFADINIRNIQTTSNNTCSVCQQRDKTKQESLESIKRNILSRLHLSYPPNVPTRPVVPNNILDSFQTQCAYKGVLAESRLKKDFPLHKIPAMAPATFSLNEFIALYTADDELMAQQTHVDFSHYTKRAEEVKTSRWILNTVHRDSTNTHNTPQNSGTNHGWYTSLNSVYIFPKKLQMRHNRRADVFNFIFDGDALQFTRTILHVFLWGYDWIAENNSDILYSLYSDNYSKQRKEIVITIYKAFRYLNSTTHAYKWIESRHKIPNGIGHWVEIEIEQLHFYWMKNQYVDQFIIVRGKEPWMRSAFSTGVRNNSDIMTLYLEVASKNKGRAKRNAGLDCQENDNEIRCCRYPLKINFTNFGWNFIVAPQHFEAYFCNGECNVGYLEKYTHTHITSLTISAKPCCSPQKLSALTLLYFDMTMKLMYSTIPNMSVEKCSCS</sequence>
<evidence type="ECO:0000256" key="5">
    <source>
        <dbReference type="ARBA" id="ARBA00023157"/>
    </source>
</evidence>
<dbReference type="PANTHER" id="PTHR11848:SF262">
    <property type="entry name" value="LD29161P"/>
    <property type="match status" value="1"/>
</dbReference>
<dbReference type="GO" id="GO:0005615">
    <property type="term" value="C:extracellular space"/>
    <property type="evidence" value="ECO:0007669"/>
    <property type="project" value="TreeGrafter"/>
</dbReference>
<dbReference type="EnsemblMetazoa" id="SCAU003360-RC">
    <property type="protein sequence ID" value="SCAU003360-PC"/>
    <property type="gene ID" value="SCAU003360"/>
</dbReference>
<evidence type="ECO:0000313" key="8">
    <source>
        <dbReference type="EnsemblMetazoa" id="SCAU003360-PA"/>
    </source>
</evidence>
<dbReference type="GO" id="GO:0008083">
    <property type="term" value="F:growth factor activity"/>
    <property type="evidence" value="ECO:0007669"/>
    <property type="project" value="UniProtKB-KW"/>
</dbReference>
<dbReference type="InterPro" id="IPR001111">
    <property type="entry name" value="TGF-b_propeptide"/>
</dbReference>
<reference evidence="8" key="2">
    <citation type="submission" date="2020-05" db="UniProtKB">
        <authorList>
            <consortium name="EnsemblMetazoa"/>
        </authorList>
    </citation>
    <scope>IDENTIFICATION</scope>
    <source>
        <strain evidence="8">USDA</strain>
    </source>
</reference>
<keyword evidence="9" id="KW-1185">Reference proteome</keyword>
<dbReference type="InterPro" id="IPR017948">
    <property type="entry name" value="TGFb_CS"/>
</dbReference>
<dbReference type="KEGG" id="scac:106092992"/>
<dbReference type="InterPro" id="IPR015615">
    <property type="entry name" value="TGF-beta-rel"/>
</dbReference>
<dbReference type="GO" id="GO:0005125">
    <property type="term" value="F:cytokine activity"/>
    <property type="evidence" value="ECO:0007669"/>
    <property type="project" value="TreeGrafter"/>
</dbReference>
<dbReference type="SUPFAM" id="SSF57501">
    <property type="entry name" value="Cystine-knot cytokines"/>
    <property type="match status" value="1"/>
</dbReference>
<dbReference type="PANTHER" id="PTHR11848">
    <property type="entry name" value="TGF-BETA FAMILY"/>
    <property type="match status" value="1"/>
</dbReference>
<dbReference type="PROSITE" id="PS51362">
    <property type="entry name" value="TGF_BETA_2"/>
    <property type="match status" value="1"/>
</dbReference>
<dbReference type="InterPro" id="IPR001839">
    <property type="entry name" value="TGF-b_C"/>
</dbReference>
<evidence type="ECO:0000256" key="4">
    <source>
        <dbReference type="ARBA" id="ARBA00023030"/>
    </source>
</evidence>
<evidence type="ECO:0000256" key="2">
    <source>
        <dbReference type="ARBA" id="ARBA00006656"/>
    </source>
</evidence>
<dbReference type="Gene3D" id="2.10.90.10">
    <property type="entry name" value="Cystine-knot cytokines"/>
    <property type="match status" value="1"/>
</dbReference>
<dbReference type="VEuPathDB" id="VectorBase:SCAU003360"/>
<proteinExistence type="inferred from homology"/>